<evidence type="ECO:0000256" key="1">
    <source>
        <dbReference type="SAM" id="MobiDB-lite"/>
    </source>
</evidence>
<dbReference type="Proteomes" id="UP001157109">
    <property type="component" value="Unassembled WGS sequence"/>
</dbReference>
<organism evidence="2 3">
    <name type="scientific">Arsenicicoccus piscis</name>
    <dbReference type="NCBI Taxonomy" id="673954"/>
    <lineage>
        <taxon>Bacteria</taxon>
        <taxon>Bacillati</taxon>
        <taxon>Actinomycetota</taxon>
        <taxon>Actinomycetes</taxon>
        <taxon>Micrococcales</taxon>
        <taxon>Intrasporangiaceae</taxon>
        <taxon>Arsenicicoccus</taxon>
    </lineage>
</organism>
<accession>A0ABQ6HKJ8</accession>
<keyword evidence="3" id="KW-1185">Reference proteome</keyword>
<proteinExistence type="predicted"/>
<feature type="compositionally biased region" description="Basic residues" evidence="1">
    <location>
        <begin position="162"/>
        <end position="176"/>
    </location>
</feature>
<feature type="region of interest" description="Disordered" evidence="1">
    <location>
        <begin position="154"/>
        <end position="176"/>
    </location>
</feature>
<reference evidence="3" key="1">
    <citation type="journal article" date="2019" name="Int. J. Syst. Evol. Microbiol.">
        <title>The Global Catalogue of Microorganisms (GCM) 10K type strain sequencing project: providing services to taxonomists for standard genome sequencing and annotation.</title>
        <authorList>
            <consortium name="The Broad Institute Genomics Platform"/>
            <consortium name="The Broad Institute Genome Sequencing Center for Infectious Disease"/>
            <person name="Wu L."/>
            <person name="Ma J."/>
        </authorList>
    </citation>
    <scope>NUCLEOTIDE SEQUENCE [LARGE SCALE GENOMIC DNA]</scope>
    <source>
        <strain evidence="3">NBRC 105830</strain>
    </source>
</reference>
<gene>
    <name evidence="2" type="ORF">GCM10025862_01940</name>
</gene>
<evidence type="ECO:0000313" key="3">
    <source>
        <dbReference type="Proteomes" id="UP001157109"/>
    </source>
</evidence>
<comment type="caution">
    <text evidence="2">The sequence shown here is derived from an EMBL/GenBank/DDBJ whole genome shotgun (WGS) entry which is preliminary data.</text>
</comment>
<dbReference type="EMBL" id="BSUJ01000001">
    <property type="protein sequence ID" value="GMA18173.1"/>
    <property type="molecule type" value="Genomic_DNA"/>
</dbReference>
<feature type="compositionally biased region" description="Basic and acidic residues" evidence="1">
    <location>
        <begin position="63"/>
        <end position="78"/>
    </location>
</feature>
<name>A0ABQ6HKJ8_9MICO</name>
<evidence type="ECO:0000313" key="2">
    <source>
        <dbReference type="EMBL" id="GMA18173.1"/>
    </source>
</evidence>
<sequence>MRREVYPLDGALDDLAALLAPVNPVQPREVVDVVAHREVGVDARGLGRVADEVPQRRRTSGQPEHRDLAGRHDLHTDDGPQQGRLAASARPEQPDDLAGRHVEVDTVQDLATPAADHQPAHHDPLLVELLVELLTGRPVGDPTALVAPMAAHAPTLPLPGARWRRGGGTRARRPPR</sequence>
<feature type="region of interest" description="Disordered" evidence="1">
    <location>
        <begin position="52"/>
        <end position="101"/>
    </location>
</feature>
<protein>
    <submittedName>
        <fullName evidence="2">Uncharacterized protein</fullName>
    </submittedName>
</protein>